<dbReference type="EMBL" id="PYAV01000001">
    <property type="protein sequence ID" value="PSL51120.1"/>
    <property type="molecule type" value="Genomic_DNA"/>
</dbReference>
<keyword evidence="3" id="KW-1185">Reference proteome</keyword>
<evidence type="ECO:0000313" key="3">
    <source>
        <dbReference type="Proteomes" id="UP000242310"/>
    </source>
</evidence>
<evidence type="ECO:0000256" key="1">
    <source>
        <dbReference type="SAM" id="MobiDB-lite"/>
    </source>
</evidence>
<dbReference type="OrthoDB" id="2351076at2"/>
<evidence type="ECO:0008006" key="4">
    <source>
        <dbReference type="Google" id="ProtNLM"/>
    </source>
</evidence>
<comment type="caution">
    <text evidence="2">The sequence shown here is derived from an EMBL/GenBank/DDBJ whole genome shotgun (WGS) entry which is preliminary data.</text>
</comment>
<feature type="region of interest" description="Disordered" evidence="1">
    <location>
        <begin position="471"/>
        <end position="490"/>
    </location>
</feature>
<gene>
    <name evidence="2" type="ORF">B0H94_10130</name>
</gene>
<dbReference type="Proteomes" id="UP000242310">
    <property type="component" value="Unassembled WGS sequence"/>
</dbReference>
<feature type="compositionally biased region" description="Low complexity" evidence="1">
    <location>
        <begin position="530"/>
        <end position="577"/>
    </location>
</feature>
<dbReference type="AlphaFoldDB" id="A0A2P8HY18"/>
<proteinExistence type="predicted"/>
<accession>A0A2P8HY18</accession>
<name>A0A2P8HY18_9BACI</name>
<feature type="compositionally biased region" description="Basic and acidic residues" evidence="1">
    <location>
        <begin position="505"/>
        <end position="523"/>
    </location>
</feature>
<protein>
    <recommendedName>
        <fullName evidence="4">Flagellar hook-length control protein FliK</fullName>
    </recommendedName>
</protein>
<feature type="region of interest" description="Disordered" evidence="1">
    <location>
        <begin position="812"/>
        <end position="843"/>
    </location>
</feature>
<reference evidence="2 3" key="1">
    <citation type="submission" date="2018-03" db="EMBL/GenBank/DDBJ databases">
        <title>Genomic Encyclopedia of Type Strains, Phase III (KMG-III): the genomes of soil and plant-associated and newly described type strains.</title>
        <authorList>
            <person name="Whitman W."/>
        </authorList>
    </citation>
    <scope>NUCLEOTIDE SEQUENCE [LARGE SCALE GENOMIC DNA]</scope>
    <source>
        <strain evidence="2 3">CGMCC 1.07653</strain>
    </source>
</reference>
<dbReference type="RefSeq" id="WP_106587207.1">
    <property type="nucleotide sequence ID" value="NZ_PYAV01000001.1"/>
</dbReference>
<feature type="region of interest" description="Disordered" evidence="1">
    <location>
        <begin position="503"/>
        <end position="585"/>
    </location>
</feature>
<evidence type="ECO:0000313" key="2">
    <source>
        <dbReference type="EMBL" id="PSL51120.1"/>
    </source>
</evidence>
<sequence length="843" mass="92819">MQVNQQTSAQAQTNGSQVREGDLVKARITERVSDTEAKVKIRGREMTATFESGVPKGDRATVQVQGKSDNNVQLRTVETKSGGSEGRNFDQALKKLNGGREVSSEVRQAVRSLVDGGSPVTRETVQAVQQHLQSASGSPSARMETVQAVASKRLPATPQHLQAVHQALHHGGTMPQAAQAAAAQAGGGEALPVEARSVEAAVREAVQDLRQAVERGQDPLQAARQMQQMQQQSGMPPAAQAALQQVVSQAAQLLNDGQGSAARDQLLQGLNQTERQLANMMQLQPAQSSAPNIGEQALTEARTMLSREPDASRVIEHIRQNVLPQTPPSQQETLAQDLRQAEERLQAGREMTARQLMGAVLERAQPQQAAAAHTYTAQADFQTQQPFETRVLVEDRVTERLQRMTGEFANMKKDMNRQLDQSARLLAQNQQQNAPTAQQILENTIKTLDRTIMRSDMMQVADMKTERQLMQASSSLAEAKKQLQRGNHQEAARIVREVQSQVEATRFEPSEKKVKQFVTHDRQTSAARTPAQTVQGQPQPVQAQTAQQPSAQSQPQGQPSAPSQPQGQPAAQGQQAQMSAATESARPQTNIMFSTQQAQAPQSPAQQVVQAWQQVQHMAASQDGSARQAFEFMRSVGLNREPEAAQYLAANRETAASSTSSDDQRRQNLKHALLQMAKDEGKEANQDIEASLNDLTGQQLLSKEDQGAMQHLFFSLPMMLENKTENLEVYVNGRKQNEQVDWENCDLYFHIETPKLGETGISVEANDRQLNVKLQNDHPDFERRLTPVVDRTASMLEGIGYNVNKITWEPFTDNQPAAPENKGSEASETQRPIFSEKGFDYKV</sequence>
<organism evidence="2 3">
    <name type="scientific">Salsuginibacillus halophilus</name>
    <dbReference type="NCBI Taxonomy" id="517424"/>
    <lineage>
        <taxon>Bacteria</taxon>
        <taxon>Bacillati</taxon>
        <taxon>Bacillota</taxon>
        <taxon>Bacilli</taxon>
        <taxon>Bacillales</taxon>
        <taxon>Bacillaceae</taxon>
        <taxon>Salsuginibacillus</taxon>
    </lineage>
</organism>